<dbReference type="PATRIC" id="fig|765912.4.peg.174"/>
<dbReference type="InterPro" id="IPR036412">
    <property type="entry name" value="HAD-like_sf"/>
</dbReference>
<dbReference type="Gene3D" id="3.40.50.1000">
    <property type="entry name" value="HAD superfamily/HAD-like"/>
    <property type="match status" value="2"/>
</dbReference>
<name>L0GST8_9GAMM</name>
<dbReference type="GO" id="GO:0016791">
    <property type="term" value="F:phosphatase activity"/>
    <property type="evidence" value="ECO:0007669"/>
    <property type="project" value="TreeGrafter"/>
</dbReference>
<dbReference type="Proteomes" id="UP000010816">
    <property type="component" value="Chromosome"/>
</dbReference>
<evidence type="ECO:0000313" key="2">
    <source>
        <dbReference type="Proteomes" id="UP000010816"/>
    </source>
</evidence>
<dbReference type="eggNOG" id="COG0647">
    <property type="taxonomic scope" value="Bacteria"/>
</dbReference>
<accession>L0GST8</accession>
<proteinExistence type="predicted"/>
<dbReference type="HOGENOM" id="CLU_043473_1_2_6"/>
<sequence length="272" mass="29040">MSRPTPHAILLDMDGVLYHGEQPLPGAATFLERLAETPCVLVTNNPIRSPEQITERLATMGLPRPEPAAILTSADATSRWLARTRPDFRFFAVGAPGLRETLRQVGVEDPDQADFVVVGEGPGLDFEQLTIGINLILQRGARLIATNPDATVDEVRDGRHMLLPGGGALVAPFAAATGVTPTVIGKPEPLLYEMALERLDCPAGACLMIGDRPDTDIAGAERLGMWTALVRTGRFAPGARWPAAIPEPDWDVTDLATLTKELEATCPGLLAG</sequence>
<dbReference type="AlphaFoldDB" id="L0GST8"/>
<dbReference type="Pfam" id="PF13344">
    <property type="entry name" value="Hydrolase_6"/>
    <property type="match status" value="1"/>
</dbReference>
<dbReference type="SUPFAM" id="SSF56784">
    <property type="entry name" value="HAD-like"/>
    <property type="match status" value="1"/>
</dbReference>
<dbReference type="GO" id="GO:0005737">
    <property type="term" value="C:cytoplasm"/>
    <property type="evidence" value="ECO:0007669"/>
    <property type="project" value="TreeGrafter"/>
</dbReference>
<dbReference type="OrthoDB" id="148966at2"/>
<dbReference type="Pfam" id="PF13242">
    <property type="entry name" value="Hydrolase_like"/>
    <property type="match status" value="1"/>
</dbReference>
<dbReference type="PANTHER" id="PTHR19288:SF46">
    <property type="entry name" value="HALOACID DEHALOGENASE-LIKE HYDROLASE DOMAIN-CONTAINING PROTEIN 2"/>
    <property type="match status" value="1"/>
</dbReference>
<dbReference type="NCBIfam" id="TIGR01460">
    <property type="entry name" value="HAD-SF-IIA"/>
    <property type="match status" value="1"/>
</dbReference>
<dbReference type="PANTHER" id="PTHR19288">
    <property type="entry name" value="4-NITROPHENYLPHOSPHATASE-RELATED"/>
    <property type="match status" value="1"/>
</dbReference>
<gene>
    <name evidence="1" type="ORF">Thimo_0171</name>
</gene>
<dbReference type="RefSeq" id="WP_015279196.1">
    <property type="nucleotide sequence ID" value="NC_019940.1"/>
</dbReference>
<organism evidence="1 2">
    <name type="scientific">Thioflavicoccus mobilis 8321</name>
    <dbReference type="NCBI Taxonomy" id="765912"/>
    <lineage>
        <taxon>Bacteria</taxon>
        <taxon>Pseudomonadati</taxon>
        <taxon>Pseudomonadota</taxon>
        <taxon>Gammaproteobacteria</taxon>
        <taxon>Chromatiales</taxon>
        <taxon>Chromatiaceae</taxon>
        <taxon>Thioflavicoccus</taxon>
    </lineage>
</organism>
<dbReference type="InterPro" id="IPR023214">
    <property type="entry name" value="HAD_sf"/>
</dbReference>
<reference evidence="1 2" key="1">
    <citation type="submission" date="2011-09" db="EMBL/GenBank/DDBJ databases">
        <title>Complete sequence of chromosome of Thioflavicoccus mobilis 8321.</title>
        <authorList>
            <consortium name="US DOE Joint Genome Institute"/>
            <person name="Lucas S."/>
            <person name="Han J."/>
            <person name="Lapidus A."/>
            <person name="Cheng J.-F."/>
            <person name="Goodwin L."/>
            <person name="Pitluck S."/>
            <person name="Peters L."/>
            <person name="Ovchinnikova G."/>
            <person name="Lu M."/>
            <person name="Detter J.C."/>
            <person name="Han C."/>
            <person name="Tapia R."/>
            <person name="Land M."/>
            <person name="Hauser L."/>
            <person name="Kyrpides N."/>
            <person name="Ivanova N."/>
            <person name="Pagani I."/>
            <person name="Vogl K."/>
            <person name="Liu Z."/>
            <person name="Imhoff J."/>
            <person name="Thiel V."/>
            <person name="Frigaard N.-U."/>
            <person name="Bryant D."/>
            <person name="Woyke T."/>
        </authorList>
    </citation>
    <scope>NUCLEOTIDE SEQUENCE [LARGE SCALE GENOMIC DNA]</scope>
    <source>
        <strain evidence="1 2">8321</strain>
    </source>
</reference>
<dbReference type="EMBL" id="CP003051">
    <property type="protein sequence ID" value="AGA89046.1"/>
    <property type="molecule type" value="Genomic_DNA"/>
</dbReference>
<dbReference type="KEGG" id="tmb:Thimo_0171"/>
<protein>
    <submittedName>
        <fullName evidence="1">Putative sugar phosphatase of HAD superfamily</fullName>
    </submittedName>
</protein>
<dbReference type="STRING" id="765912.Thimo_0171"/>
<dbReference type="InterPro" id="IPR006357">
    <property type="entry name" value="HAD-SF_hydro_IIA"/>
</dbReference>
<evidence type="ECO:0000313" key="1">
    <source>
        <dbReference type="EMBL" id="AGA89046.1"/>
    </source>
</evidence>
<keyword evidence="2" id="KW-1185">Reference proteome</keyword>